<dbReference type="PRINTS" id="PR00081">
    <property type="entry name" value="GDHRDH"/>
</dbReference>
<dbReference type="PRINTS" id="PR00080">
    <property type="entry name" value="SDRFAMILY"/>
</dbReference>
<dbReference type="FunFam" id="3.40.50.720:FF:000438">
    <property type="entry name" value="Os06g0299100 protein"/>
    <property type="match status" value="1"/>
</dbReference>
<reference evidence="5" key="1">
    <citation type="submission" date="2018-04" db="EMBL/GenBank/DDBJ databases">
        <title>WGS assembly of Panicum hallii.</title>
        <authorList>
            <person name="Lovell J."/>
            <person name="Jenkins J."/>
            <person name="Lowry D."/>
            <person name="Mamidi S."/>
            <person name="Sreedasyam A."/>
            <person name="Weng X."/>
            <person name="Barry K."/>
            <person name="Bonette J."/>
            <person name="Campitelli B."/>
            <person name="Daum C."/>
            <person name="Gordon S."/>
            <person name="Gould B."/>
            <person name="Lipzen A."/>
            <person name="Macqueen A."/>
            <person name="Palacio-Mejia J."/>
            <person name="Plott C."/>
            <person name="Shakirov E."/>
            <person name="Shu S."/>
            <person name="Yoshinaga Y."/>
            <person name="Zane M."/>
            <person name="Rokhsar D."/>
            <person name="Grimwood J."/>
            <person name="Schmutz J."/>
            <person name="Juenger T."/>
        </authorList>
    </citation>
    <scope>NUCLEOTIDE SEQUENCE [LARGE SCALE GENOMIC DNA]</scope>
    <source>
        <strain evidence="5">FIL2</strain>
    </source>
</reference>
<dbReference type="GO" id="GO:0005783">
    <property type="term" value="C:endoplasmic reticulum"/>
    <property type="evidence" value="ECO:0007669"/>
    <property type="project" value="TreeGrafter"/>
</dbReference>
<dbReference type="Gene3D" id="3.40.50.720">
    <property type="entry name" value="NAD(P)-binding Rossmann-like Domain"/>
    <property type="match status" value="1"/>
</dbReference>
<organism evidence="5">
    <name type="scientific">Panicum hallii</name>
    <dbReference type="NCBI Taxonomy" id="206008"/>
    <lineage>
        <taxon>Eukaryota</taxon>
        <taxon>Viridiplantae</taxon>
        <taxon>Streptophyta</taxon>
        <taxon>Embryophyta</taxon>
        <taxon>Tracheophyta</taxon>
        <taxon>Spermatophyta</taxon>
        <taxon>Magnoliopsida</taxon>
        <taxon>Liliopsida</taxon>
        <taxon>Poales</taxon>
        <taxon>Poaceae</taxon>
        <taxon>PACMAD clade</taxon>
        <taxon>Panicoideae</taxon>
        <taxon>Panicodae</taxon>
        <taxon>Paniceae</taxon>
        <taxon>Panicinae</taxon>
        <taxon>Panicum</taxon>
        <taxon>Panicum sect. Panicum</taxon>
    </lineage>
</organism>
<accession>A0A2S3HJK1</accession>
<evidence type="ECO:0000256" key="2">
    <source>
        <dbReference type="RuleBase" id="RU000363"/>
    </source>
</evidence>
<comment type="similarity">
    <text evidence="2">Belongs to the short-chain dehydrogenases/reductases (SDR) family.</text>
</comment>
<dbReference type="EMBL" id="CM008049">
    <property type="protein sequence ID" value="PAN24454.1"/>
    <property type="molecule type" value="Genomic_DNA"/>
</dbReference>
<dbReference type="AlphaFoldDB" id="A0A2S3HJK1"/>
<dbReference type="CDD" id="cd05356">
    <property type="entry name" value="17beta-HSD1_like_SDR_c"/>
    <property type="match status" value="1"/>
</dbReference>
<feature type="transmembrane region" description="Helical" evidence="4">
    <location>
        <begin position="12"/>
        <end position="32"/>
    </location>
</feature>
<keyword evidence="4" id="KW-0812">Transmembrane</keyword>
<dbReference type="InterPro" id="IPR036291">
    <property type="entry name" value="NAD(P)-bd_dom_sf"/>
</dbReference>
<sequence length="340" mass="37691">MDIAADDLRQRCFLSLAVLGALYLAAVTLRLLDCLGLPSLLRRPTNLRRRYGAWAVVTGPTSGIGRSMALELARRGLSVVLIGRDPDRLCDISDAITRNHAVQTKTVVFDLSLVSTTQGDEAMRRLREAVEGLDVGVLVNNAGVAKPCAVYLHEFDVEAWMRMVRVNLWALTEVAAAVLPGMAARGRGAVVNIGSGSTEAIPSFPLYTVYAATKRYVAQFSRSLYVEYRSKGIDVQCQAPLFVDTKMASRVARARRFSPFVPTSDAYARAAVRWIGHGALCVPNAGHRVQRCLAAAVPDRVHDWLRLREHLRQRALFQRIRSARAPPRNDHKEEPPRHKF</sequence>
<keyword evidence="4" id="KW-0472">Membrane</keyword>
<dbReference type="InterPro" id="IPR002347">
    <property type="entry name" value="SDR_fam"/>
</dbReference>
<dbReference type="PANTHER" id="PTHR43899:SF35">
    <property type="entry name" value="OS06G0300000 PROTEIN"/>
    <property type="match status" value="1"/>
</dbReference>
<feature type="region of interest" description="Disordered" evidence="3">
    <location>
        <begin position="321"/>
        <end position="340"/>
    </location>
</feature>
<evidence type="ECO:0000313" key="5">
    <source>
        <dbReference type="EMBL" id="PAN24454.1"/>
    </source>
</evidence>
<dbReference type="PIRSF" id="PIRSF000126">
    <property type="entry name" value="11-beta-HSD1"/>
    <property type="match status" value="1"/>
</dbReference>
<dbReference type="PANTHER" id="PTHR43899">
    <property type="entry name" value="RH59310P"/>
    <property type="match status" value="1"/>
</dbReference>
<dbReference type="Gramene" id="PAN24454">
    <property type="protein sequence ID" value="PAN24454"/>
    <property type="gene ID" value="PAHAL_4G221700"/>
</dbReference>
<proteinExistence type="inferred from homology"/>
<evidence type="ECO:0000256" key="4">
    <source>
        <dbReference type="SAM" id="Phobius"/>
    </source>
</evidence>
<dbReference type="SUPFAM" id="SSF51735">
    <property type="entry name" value="NAD(P)-binding Rossmann-fold domains"/>
    <property type="match status" value="1"/>
</dbReference>
<gene>
    <name evidence="5" type="ORF">PAHAL_4G221700</name>
</gene>
<dbReference type="InterPro" id="IPR051019">
    <property type="entry name" value="VLCFA-Steroid_DH"/>
</dbReference>
<keyword evidence="4" id="KW-1133">Transmembrane helix</keyword>
<feature type="compositionally biased region" description="Basic and acidic residues" evidence="3">
    <location>
        <begin position="327"/>
        <end position="340"/>
    </location>
</feature>
<evidence type="ECO:0000256" key="3">
    <source>
        <dbReference type="SAM" id="MobiDB-lite"/>
    </source>
</evidence>
<evidence type="ECO:0000256" key="1">
    <source>
        <dbReference type="ARBA" id="ARBA00023002"/>
    </source>
</evidence>
<name>A0A2S3HJK1_9POAL</name>
<dbReference type="Proteomes" id="UP000243499">
    <property type="component" value="Chromosome 4"/>
</dbReference>
<protein>
    <submittedName>
        <fullName evidence="5">Uncharacterized protein</fullName>
    </submittedName>
</protein>
<dbReference type="GO" id="GO:0045703">
    <property type="term" value="F:ketoreductase activity"/>
    <property type="evidence" value="ECO:0007669"/>
    <property type="project" value="TreeGrafter"/>
</dbReference>
<keyword evidence="1" id="KW-0560">Oxidoreductase</keyword>
<dbReference type="Pfam" id="PF00106">
    <property type="entry name" value="adh_short"/>
    <property type="match status" value="1"/>
</dbReference>